<reference evidence="2 3" key="1">
    <citation type="submission" date="2024-01" db="EMBL/GenBank/DDBJ databases">
        <title>The genomes of 5 underutilized Papilionoideae crops provide insights into root nodulation and disease resistanc.</title>
        <authorList>
            <person name="Jiang F."/>
        </authorList>
    </citation>
    <scope>NUCLEOTIDE SEQUENCE [LARGE SCALE GENOMIC DNA]</scope>
    <source>
        <strain evidence="2">DUOXIRENSHENG_FW03</strain>
        <tissue evidence="2">Leaves</tissue>
    </source>
</reference>
<comment type="caution">
    <text evidence="2">The sequence shown here is derived from an EMBL/GenBank/DDBJ whole genome shotgun (WGS) entry which is preliminary data.</text>
</comment>
<evidence type="ECO:0000313" key="2">
    <source>
        <dbReference type="EMBL" id="KAK7393410.1"/>
    </source>
</evidence>
<keyword evidence="3" id="KW-1185">Reference proteome</keyword>
<evidence type="ECO:0000256" key="1">
    <source>
        <dbReference type="SAM" id="MobiDB-lite"/>
    </source>
</evidence>
<dbReference type="AlphaFoldDB" id="A0AAN9SE30"/>
<dbReference type="Proteomes" id="UP001386955">
    <property type="component" value="Unassembled WGS sequence"/>
</dbReference>
<proteinExistence type="predicted"/>
<organism evidence="2 3">
    <name type="scientific">Psophocarpus tetragonolobus</name>
    <name type="common">Winged bean</name>
    <name type="synonym">Dolichos tetragonolobus</name>
    <dbReference type="NCBI Taxonomy" id="3891"/>
    <lineage>
        <taxon>Eukaryota</taxon>
        <taxon>Viridiplantae</taxon>
        <taxon>Streptophyta</taxon>
        <taxon>Embryophyta</taxon>
        <taxon>Tracheophyta</taxon>
        <taxon>Spermatophyta</taxon>
        <taxon>Magnoliopsida</taxon>
        <taxon>eudicotyledons</taxon>
        <taxon>Gunneridae</taxon>
        <taxon>Pentapetalae</taxon>
        <taxon>rosids</taxon>
        <taxon>fabids</taxon>
        <taxon>Fabales</taxon>
        <taxon>Fabaceae</taxon>
        <taxon>Papilionoideae</taxon>
        <taxon>50 kb inversion clade</taxon>
        <taxon>NPAAA clade</taxon>
        <taxon>indigoferoid/millettioid clade</taxon>
        <taxon>Phaseoleae</taxon>
        <taxon>Psophocarpus</taxon>
    </lineage>
</organism>
<feature type="region of interest" description="Disordered" evidence="1">
    <location>
        <begin position="6"/>
        <end position="27"/>
    </location>
</feature>
<protein>
    <submittedName>
        <fullName evidence="2">Uncharacterized protein</fullName>
    </submittedName>
</protein>
<evidence type="ECO:0000313" key="3">
    <source>
        <dbReference type="Proteomes" id="UP001386955"/>
    </source>
</evidence>
<name>A0AAN9SE30_PSOTE</name>
<dbReference type="EMBL" id="JAYMYS010000005">
    <property type="protein sequence ID" value="KAK7393410.1"/>
    <property type="molecule type" value="Genomic_DNA"/>
</dbReference>
<sequence>MECVAATIGEGDGEGVSVGATNGDGNGDHLCATPIDRVGMIPKYGNEDGVDVTLGNDIGDGLRIEHGT</sequence>
<accession>A0AAN9SE30</accession>
<gene>
    <name evidence="2" type="ORF">VNO78_21965</name>
</gene>